<accession>Q7MW18</accession>
<protein>
    <submittedName>
        <fullName evidence="1">Uncharacterized protein</fullName>
    </submittedName>
</protein>
<dbReference type="AlphaFoldDB" id="Q7MW18"/>
<name>Q7MW18_PORGI</name>
<proteinExistence type="predicted"/>
<evidence type="ECO:0000313" key="1">
    <source>
        <dbReference type="EMBL" id="AAQ65995.1"/>
    </source>
</evidence>
<dbReference type="HOGENOM" id="CLU_3404810_0_0_10"/>
<evidence type="ECO:0000313" key="2">
    <source>
        <dbReference type="Proteomes" id="UP000000588"/>
    </source>
</evidence>
<dbReference type="KEGG" id="pgi:PG_0844"/>
<sequence length="30" mass="3617">MWENKPSPLGSIKKLQGLVYRLIGYRHFWV</sequence>
<organism evidence="1 2">
    <name type="scientific">Porphyromonas gingivalis (strain ATCC BAA-308 / W83)</name>
    <dbReference type="NCBI Taxonomy" id="242619"/>
    <lineage>
        <taxon>Bacteria</taxon>
        <taxon>Pseudomonadati</taxon>
        <taxon>Bacteroidota</taxon>
        <taxon>Bacteroidia</taxon>
        <taxon>Bacteroidales</taxon>
        <taxon>Porphyromonadaceae</taxon>
        <taxon>Porphyromonas</taxon>
    </lineage>
</organism>
<dbReference type="STRING" id="242619.PG_0844"/>
<keyword evidence="2" id="KW-1185">Reference proteome</keyword>
<dbReference type="EMBL" id="AE015924">
    <property type="protein sequence ID" value="AAQ65995.1"/>
    <property type="molecule type" value="Genomic_DNA"/>
</dbReference>
<gene>
    <name evidence="1" type="ordered locus">PG_0844</name>
</gene>
<dbReference type="EnsemblBacteria" id="AAQ65995">
    <property type="protein sequence ID" value="AAQ65995"/>
    <property type="gene ID" value="PG_0844"/>
</dbReference>
<reference evidence="1 2" key="1">
    <citation type="journal article" date="2003" name="J. Bacteriol.">
        <title>Complete genome sequence of the oral pathogenic bacterium Porphyromonas gingivalis strain W83.</title>
        <authorList>
            <person name="Nelson K."/>
            <person name="Fleishmann R."/>
            <person name="DeBoy R."/>
            <person name="Paulsen I."/>
            <person name="Fouts D."/>
            <person name="Eisen J."/>
            <person name="Daugherty S."/>
            <person name="Dodson R."/>
            <person name="Durkin A."/>
            <person name="Gwinn M."/>
            <person name="Haft D."/>
            <person name="Kolonay J."/>
            <person name="Nelson W."/>
            <person name="White O."/>
            <person name="Mason T."/>
            <person name="Tallon L."/>
            <person name="Gray J."/>
            <person name="Granger D."/>
            <person name="Tettelin H."/>
            <person name="Dong H."/>
            <person name="Galvin J."/>
            <person name="Duncan M."/>
            <person name="Dewhirst F."/>
            <person name="Fraser C."/>
        </authorList>
    </citation>
    <scope>NUCLEOTIDE SEQUENCE [LARGE SCALE GENOMIC DNA]</scope>
    <source>
        <strain evidence="2">ATCC BAA-308 / W83</strain>
    </source>
</reference>
<dbReference type="Proteomes" id="UP000000588">
    <property type="component" value="Chromosome"/>
</dbReference>